<reference evidence="22" key="4">
    <citation type="submission" date="2025-04" db="UniProtKB">
        <authorList>
            <consortium name="RefSeq"/>
        </authorList>
    </citation>
    <scope>IDENTIFICATION</scope>
    <source>
        <tissue evidence="22">Leaf</tissue>
    </source>
</reference>
<dbReference type="FunFam" id="3.30.70.590:FF:000002">
    <property type="entry name" value="Nuclear poly(A) polymerase 4"/>
    <property type="match status" value="1"/>
</dbReference>
<evidence type="ECO:0000259" key="18">
    <source>
        <dbReference type="Pfam" id="PF20750"/>
    </source>
</evidence>
<dbReference type="FunFam" id="3.30.460.10:FF:000002">
    <property type="entry name" value="Poly(A) polymerase alpha, putative"/>
    <property type="match status" value="1"/>
</dbReference>
<name>A0A218XCS4_PUNGR</name>
<organism evidence="19 20">
    <name type="scientific">Punica granatum</name>
    <name type="common">Pomegranate</name>
    <dbReference type="NCBI Taxonomy" id="22663"/>
    <lineage>
        <taxon>Eukaryota</taxon>
        <taxon>Viridiplantae</taxon>
        <taxon>Streptophyta</taxon>
        <taxon>Embryophyta</taxon>
        <taxon>Tracheophyta</taxon>
        <taxon>Spermatophyta</taxon>
        <taxon>Magnoliopsida</taxon>
        <taxon>eudicotyledons</taxon>
        <taxon>Gunneridae</taxon>
        <taxon>Pentapetalae</taxon>
        <taxon>rosids</taxon>
        <taxon>malvids</taxon>
        <taxon>Myrtales</taxon>
        <taxon>Lythraceae</taxon>
        <taxon>Punica</taxon>
    </lineage>
</organism>
<comment type="catalytic activity">
    <reaction evidence="14">
        <text>RNA(n) + ATP = RNA(n)-3'-adenine ribonucleotide + diphosphate</text>
        <dbReference type="Rhea" id="RHEA:11332"/>
        <dbReference type="Rhea" id="RHEA-COMP:14527"/>
        <dbReference type="Rhea" id="RHEA-COMP:17347"/>
        <dbReference type="ChEBI" id="CHEBI:30616"/>
        <dbReference type="ChEBI" id="CHEBI:33019"/>
        <dbReference type="ChEBI" id="CHEBI:140395"/>
        <dbReference type="ChEBI" id="CHEBI:173115"/>
        <dbReference type="EC" id="2.7.7.19"/>
    </reaction>
</comment>
<feature type="compositionally biased region" description="Basic and acidic residues" evidence="15">
    <location>
        <begin position="525"/>
        <end position="534"/>
    </location>
</feature>
<dbReference type="Gene3D" id="3.30.460.10">
    <property type="entry name" value="Beta Polymerase, domain 2"/>
    <property type="match status" value="1"/>
</dbReference>
<evidence type="ECO:0000256" key="11">
    <source>
        <dbReference type="ARBA" id="ARBA00022840"/>
    </source>
</evidence>
<dbReference type="GO" id="GO:0003723">
    <property type="term" value="F:RNA binding"/>
    <property type="evidence" value="ECO:0007669"/>
    <property type="project" value="InterPro"/>
</dbReference>
<keyword evidence="12" id="KW-0460">Magnesium</keyword>
<evidence type="ECO:0000256" key="7">
    <source>
        <dbReference type="ARBA" id="ARBA00022679"/>
    </source>
</evidence>
<evidence type="ECO:0000256" key="4">
    <source>
        <dbReference type="ARBA" id="ARBA00010912"/>
    </source>
</evidence>
<dbReference type="GO" id="GO:0006397">
    <property type="term" value="P:mRNA processing"/>
    <property type="evidence" value="ECO:0007669"/>
    <property type="project" value="UniProtKB-KW"/>
</dbReference>
<dbReference type="PANTHER" id="PTHR10682:SF10">
    <property type="entry name" value="POLYNUCLEOTIDE ADENYLYLTRANSFERASE"/>
    <property type="match status" value="1"/>
</dbReference>
<keyword evidence="8" id="KW-0548">Nucleotidyltransferase</keyword>
<feature type="region of interest" description="Disordered" evidence="15">
    <location>
        <begin position="655"/>
        <end position="675"/>
    </location>
</feature>
<evidence type="ECO:0000256" key="14">
    <source>
        <dbReference type="ARBA" id="ARBA00048830"/>
    </source>
</evidence>
<evidence type="ECO:0000313" key="20">
    <source>
        <dbReference type="Proteomes" id="UP000197138"/>
    </source>
</evidence>
<feature type="region of interest" description="Disordered" evidence="15">
    <location>
        <begin position="511"/>
        <end position="596"/>
    </location>
</feature>
<feature type="domain" description="Poly(A) polymerase central" evidence="17">
    <location>
        <begin position="215"/>
        <end position="359"/>
    </location>
</feature>
<dbReference type="GO" id="GO:0005634">
    <property type="term" value="C:nucleus"/>
    <property type="evidence" value="ECO:0007669"/>
    <property type="project" value="UniProtKB-SubCell"/>
</dbReference>
<comment type="subcellular location">
    <subcellularLocation>
        <location evidence="3">Nucleus</location>
    </subcellularLocation>
</comment>
<dbReference type="GO" id="GO:1990817">
    <property type="term" value="F:poly(A) RNA polymerase activity"/>
    <property type="evidence" value="ECO:0007669"/>
    <property type="project" value="UniProtKB-EC"/>
</dbReference>
<dbReference type="SUPFAM" id="SSF81301">
    <property type="entry name" value="Nucleotidyltransferase"/>
    <property type="match status" value="1"/>
</dbReference>
<dbReference type="InterPro" id="IPR007012">
    <property type="entry name" value="PolA_pol_cen_dom"/>
</dbReference>
<evidence type="ECO:0000259" key="17">
    <source>
        <dbReference type="Pfam" id="PF04928"/>
    </source>
</evidence>
<keyword evidence="6" id="KW-0507">mRNA processing</keyword>
<dbReference type="PANTHER" id="PTHR10682">
    <property type="entry name" value="POLY A POLYMERASE"/>
    <property type="match status" value="1"/>
</dbReference>
<dbReference type="OrthoDB" id="412748at2759"/>
<sequence length="720" mass="80141">MGTPGLGNRGSGQRLGITEPISLSGPTEYDVIKTSELEKFLQDAGLYESQEDAVNREEVLGRLDQIVKKWAKSISRAKGLNEQLVQEANAKIFTFGSYRLGVHGPGADIDTLCVGPRHATREEDFFGELHRMLSEMSEVSELHPVPDAHVPVLKFKFSGVSIDLLYAKLSLWVIPEDLDISQDSILQNADDQTVRSLNGCRVTDQILRLVPNIQNFRTTLRCMRFWAKRRGVYSNVAGFLGGINWALLVARICQLYPNALPNMLVSRFFMVYTQWRWPNPVMLCNIEEGSLGLQIWDPRRNPKDRYHLMPIITPAYPCMNSSYNVSASTLRIMFEEFQRGNDICEAMEANKADWNTLFEPYAFFEAYKNYLQIDISAANADDLRSWKGWVESRLRQLTLKIERHTFNMLQCHPHPGEFTDKSRPFHCSYFMGLQRKQGVPVNEGEQFDIRLTVEEFKKAVNMYTVWKPGMEICVTHVRRKNIPNYVFPGGVRPPRPKNTWDMRRAAELRLERSPESKAILNGSAEDGKKRKREEDADPNSGNPKHAAVQLSSSVEAAEVSLTTASTASSSYTKGYDLHDSGIGESGTKKNEYEGSASSKEAENLAIEKVASVPYVGAQASVEELDELEDELVCKDQSKEIPKVAIASSFVSPNAGVTSAGSGNGSSPSTDLHAGSVLDELEPAELTALTPITNPQAPPVQGKPLIRLSLTSVAKATGKSA</sequence>
<protein>
    <recommendedName>
        <fullName evidence="5">polynucleotide adenylyltransferase</fullName>
        <ecNumber evidence="5">2.7.7.19</ecNumber>
    </recommendedName>
</protein>
<evidence type="ECO:0000256" key="2">
    <source>
        <dbReference type="ARBA" id="ARBA00001946"/>
    </source>
</evidence>
<dbReference type="InterPro" id="IPR048840">
    <property type="entry name" value="PolA_pol_NTPase"/>
</dbReference>
<feature type="compositionally biased region" description="Basic and acidic residues" evidence="15">
    <location>
        <begin position="575"/>
        <end position="592"/>
    </location>
</feature>
<dbReference type="EC" id="2.7.7.19" evidence="5"/>
<feature type="region of interest" description="Disordered" evidence="15">
    <location>
        <begin position="1"/>
        <end position="20"/>
    </location>
</feature>
<comment type="cofactor">
    <cofactor evidence="1">
        <name>Mn(2+)</name>
        <dbReference type="ChEBI" id="CHEBI:29035"/>
    </cofactor>
</comment>
<dbReference type="Pfam" id="PF04926">
    <property type="entry name" value="PAP_RNA-bind"/>
    <property type="match status" value="1"/>
</dbReference>
<dbReference type="AlphaFoldDB" id="A0A218XCS4"/>
<feature type="compositionally biased region" description="Low complexity" evidence="15">
    <location>
        <begin position="556"/>
        <end position="572"/>
    </location>
</feature>
<dbReference type="SUPFAM" id="SSF55003">
    <property type="entry name" value="PAP/Archaeal CCA-adding enzyme, C-terminal domain"/>
    <property type="match status" value="1"/>
</dbReference>
<gene>
    <name evidence="22" type="primary">LOC116187636</name>
    <name evidence="19" type="ORF">CDL15_Pgr005405</name>
</gene>
<dbReference type="GO" id="GO:0031123">
    <property type="term" value="P:RNA 3'-end processing"/>
    <property type="evidence" value="ECO:0007669"/>
    <property type="project" value="InterPro"/>
</dbReference>
<feature type="domain" description="Poly(A) polymerase RNA-binding" evidence="16">
    <location>
        <begin position="363"/>
        <end position="421"/>
    </location>
</feature>
<feature type="domain" description="Poly(A) polymerase nucleotidyltransferase" evidence="18">
    <location>
        <begin position="16"/>
        <end position="210"/>
    </location>
</feature>
<evidence type="ECO:0000256" key="3">
    <source>
        <dbReference type="ARBA" id="ARBA00004123"/>
    </source>
</evidence>
<evidence type="ECO:0000313" key="22">
    <source>
        <dbReference type="RefSeq" id="XP_031372352.1"/>
    </source>
</evidence>
<evidence type="ECO:0000256" key="10">
    <source>
        <dbReference type="ARBA" id="ARBA00022741"/>
    </source>
</evidence>
<evidence type="ECO:0000259" key="16">
    <source>
        <dbReference type="Pfam" id="PF04926"/>
    </source>
</evidence>
<keyword evidence="7" id="KW-0808">Transferase</keyword>
<feature type="compositionally biased region" description="Gly residues" evidence="15">
    <location>
        <begin position="1"/>
        <end position="10"/>
    </location>
</feature>
<dbReference type="Proteomes" id="UP000515151">
    <property type="component" value="Chromosome 8"/>
</dbReference>
<comment type="cofactor">
    <cofactor evidence="2">
        <name>Mg(2+)</name>
        <dbReference type="ChEBI" id="CHEBI:18420"/>
    </cofactor>
</comment>
<dbReference type="FunFam" id="1.10.1410.10:FF:000001">
    <property type="entry name" value="Putative poly(A) polymerase gamma"/>
    <property type="match status" value="1"/>
</dbReference>
<dbReference type="Pfam" id="PF04928">
    <property type="entry name" value="PAP_central"/>
    <property type="match status" value="1"/>
</dbReference>
<dbReference type="SUPFAM" id="SSF81631">
    <property type="entry name" value="PAP/OAS1 substrate-binding domain"/>
    <property type="match status" value="1"/>
</dbReference>
<evidence type="ECO:0000256" key="1">
    <source>
        <dbReference type="ARBA" id="ARBA00001936"/>
    </source>
</evidence>
<feature type="compositionally biased region" description="Polar residues" evidence="15">
    <location>
        <begin position="655"/>
        <end position="669"/>
    </location>
</feature>
<comment type="similarity">
    <text evidence="4">Belongs to the poly(A) polymerase family.</text>
</comment>
<accession>A0A218XCS4</accession>
<dbReference type="Gene3D" id="1.10.1410.10">
    <property type="match status" value="1"/>
</dbReference>
<evidence type="ECO:0000256" key="9">
    <source>
        <dbReference type="ARBA" id="ARBA00022723"/>
    </source>
</evidence>
<evidence type="ECO:0000256" key="8">
    <source>
        <dbReference type="ARBA" id="ARBA00022695"/>
    </source>
</evidence>
<dbReference type="GeneID" id="116187636"/>
<dbReference type="CDD" id="cd05402">
    <property type="entry name" value="NT_PAP_TUTase"/>
    <property type="match status" value="1"/>
</dbReference>
<reference evidence="19" key="2">
    <citation type="submission" date="2017-06" db="EMBL/GenBank/DDBJ databases">
        <title>The pomegranate genome and the genomics of punicalagin biosynthesis.</title>
        <authorList>
            <person name="Xu C."/>
        </authorList>
    </citation>
    <scope>NUCLEOTIDE SEQUENCE [LARGE SCALE GENOMIC DNA]</scope>
    <source>
        <tissue evidence="19">Fresh leaf</tissue>
    </source>
</reference>
<dbReference type="GO" id="GO:0046872">
    <property type="term" value="F:metal ion binding"/>
    <property type="evidence" value="ECO:0007669"/>
    <property type="project" value="UniProtKB-KW"/>
</dbReference>
<keyword evidence="13" id="KW-0539">Nucleus</keyword>
<evidence type="ECO:0000256" key="6">
    <source>
        <dbReference type="ARBA" id="ARBA00022664"/>
    </source>
</evidence>
<evidence type="ECO:0000256" key="12">
    <source>
        <dbReference type="ARBA" id="ARBA00022842"/>
    </source>
</evidence>
<dbReference type="Gene3D" id="3.30.70.590">
    <property type="entry name" value="Poly(A) polymerase predicted RNA binding domain"/>
    <property type="match status" value="1"/>
</dbReference>
<keyword evidence="11" id="KW-0067">ATP-binding</keyword>
<keyword evidence="9" id="KW-0479">Metal-binding</keyword>
<evidence type="ECO:0000313" key="19">
    <source>
        <dbReference type="EMBL" id="OWM83005.1"/>
    </source>
</evidence>
<evidence type="ECO:0000256" key="13">
    <source>
        <dbReference type="ARBA" id="ARBA00023242"/>
    </source>
</evidence>
<proteinExistence type="inferred from homology"/>
<dbReference type="Proteomes" id="UP000197138">
    <property type="component" value="Unassembled WGS sequence"/>
</dbReference>
<dbReference type="InterPro" id="IPR007010">
    <property type="entry name" value="PolA_pol_RNA-bd_dom"/>
</dbReference>
<reference evidence="20" key="1">
    <citation type="journal article" date="2017" name="Plant J.">
        <title>The pomegranate (Punica granatum L.) genome and the genomics of punicalagin biosynthesis.</title>
        <authorList>
            <person name="Qin G."/>
            <person name="Xu C."/>
            <person name="Ming R."/>
            <person name="Tang H."/>
            <person name="Guyot R."/>
            <person name="Kramer E.M."/>
            <person name="Hu Y."/>
            <person name="Yi X."/>
            <person name="Qi Y."/>
            <person name="Xu X."/>
            <person name="Gao Z."/>
            <person name="Pan H."/>
            <person name="Jian J."/>
            <person name="Tian Y."/>
            <person name="Yue Z."/>
            <person name="Xu Y."/>
        </authorList>
    </citation>
    <scope>NUCLEOTIDE SEQUENCE [LARGE SCALE GENOMIC DNA]</scope>
    <source>
        <strain evidence="20">cv. Dabenzi</strain>
    </source>
</reference>
<evidence type="ECO:0000256" key="15">
    <source>
        <dbReference type="SAM" id="MobiDB-lite"/>
    </source>
</evidence>
<dbReference type="GO" id="GO:0005524">
    <property type="term" value="F:ATP binding"/>
    <property type="evidence" value="ECO:0007669"/>
    <property type="project" value="UniProtKB-KW"/>
</dbReference>
<evidence type="ECO:0000313" key="21">
    <source>
        <dbReference type="Proteomes" id="UP000515151"/>
    </source>
</evidence>
<dbReference type="Pfam" id="PF20750">
    <property type="entry name" value="PAP_NTPase"/>
    <property type="match status" value="1"/>
</dbReference>
<keyword evidence="21" id="KW-1185">Reference proteome</keyword>
<evidence type="ECO:0000256" key="5">
    <source>
        <dbReference type="ARBA" id="ARBA00012388"/>
    </source>
</evidence>
<dbReference type="RefSeq" id="XP_031372352.1">
    <property type="nucleotide sequence ID" value="XM_031516492.1"/>
</dbReference>
<dbReference type="InterPro" id="IPR043519">
    <property type="entry name" value="NT_sf"/>
</dbReference>
<keyword evidence="10" id="KW-0547">Nucleotide-binding</keyword>
<reference evidence="21" key="3">
    <citation type="journal article" date="2020" name="Plant Biotechnol. J.">
        <title>The pomegranate (Punica granatum L.) draft genome dissects genetic divergence between soft- and hard-seeded cultivars.</title>
        <authorList>
            <person name="Luo X."/>
            <person name="Li H."/>
            <person name="Wu Z."/>
            <person name="Yao W."/>
            <person name="Zhao P."/>
            <person name="Cao D."/>
            <person name="Yu H."/>
            <person name="Li K."/>
            <person name="Poudel K."/>
            <person name="Zhao D."/>
            <person name="Zhang F."/>
            <person name="Xia X."/>
            <person name="Chen L."/>
            <person name="Wang Q."/>
            <person name="Jing D."/>
            <person name="Cao S."/>
        </authorList>
    </citation>
    <scope>NUCLEOTIDE SEQUENCE [LARGE SCALE GENOMIC DNA]</scope>
</reference>
<dbReference type="EMBL" id="MTKT01001941">
    <property type="protein sequence ID" value="OWM83005.1"/>
    <property type="molecule type" value="Genomic_DNA"/>
</dbReference>
<dbReference type="InterPro" id="IPR011068">
    <property type="entry name" value="NuclTrfase_I-like_C"/>
</dbReference>